<keyword evidence="7" id="KW-1185">Reference proteome</keyword>
<dbReference type="SUPFAM" id="SSF57850">
    <property type="entry name" value="RING/U-box"/>
    <property type="match status" value="1"/>
</dbReference>
<evidence type="ECO:0000313" key="6">
    <source>
        <dbReference type="EMBL" id="OMH84055.1"/>
    </source>
</evidence>
<evidence type="ECO:0000256" key="2">
    <source>
        <dbReference type="ARBA" id="ARBA00022771"/>
    </source>
</evidence>
<keyword evidence="3" id="KW-0862">Zinc</keyword>
<dbReference type="PANTHER" id="PTHR45969">
    <property type="entry name" value="RING ZINC FINGER PROTEIN-RELATED"/>
    <property type="match status" value="1"/>
</dbReference>
<sequence length="197" mass="21821">MIIVLGVVVYFVILRIVHSKRVKAQELFEERIKEIYGDTAIIEARIPPKCGVSNGVIKSTVKSCMQTDISTDNSRRTIDSYVNLSFSTMRLKKQNPSAPAMNNESIPIDSTAISSRYNDGDEPDDSGDKDGTHNCMLCLNPLDLDDLVPQIPCNHIFHKACLDRWLILMSQTCPACALPLAVSDDVQSAINHMSIVL</sequence>
<accession>A0A1R1PST2</accession>
<reference evidence="7" key="1">
    <citation type="submission" date="2017-01" db="EMBL/GenBank/DDBJ databases">
        <authorList>
            <person name="Wang Y."/>
            <person name="White M."/>
            <person name="Kvist S."/>
            <person name="Moncalvo J.-M."/>
        </authorList>
    </citation>
    <scope>NUCLEOTIDE SEQUENCE [LARGE SCALE GENOMIC DNA]</scope>
    <source>
        <strain evidence="7">COL-18-3</strain>
    </source>
</reference>
<dbReference type="SMART" id="SM00184">
    <property type="entry name" value="RING"/>
    <property type="match status" value="1"/>
</dbReference>
<dbReference type="GO" id="GO:0061630">
    <property type="term" value="F:ubiquitin protein ligase activity"/>
    <property type="evidence" value="ECO:0007669"/>
    <property type="project" value="TreeGrafter"/>
</dbReference>
<dbReference type="GO" id="GO:0016567">
    <property type="term" value="P:protein ubiquitination"/>
    <property type="evidence" value="ECO:0007669"/>
    <property type="project" value="TreeGrafter"/>
</dbReference>
<name>A0A1R1PST2_ZANCU</name>
<keyword evidence="2 4" id="KW-0863">Zinc-finger</keyword>
<dbReference type="OrthoDB" id="8062037at2759"/>
<dbReference type="AlphaFoldDB" id="A0A1R1PST2"/>
<dbReference type="Gene3D" id="3.30.40.10">
    <property type="entry name" value="Zinc/RING finger domain, C3HC4 (zinc finger)"/>
    <property type="match status" value="1"/>
</dbReference>
<evidence type="ECO:0000256" key="1">
    <source>
        <dbReference type="ARBA" id="ARBA00022723"/>
    </source>
</evidence>
<evidence type="ECO:0000259" key="5">
    <source>
        <dbReference type="PROSITE" id="PS50089"/>
    </source>
</evidence>
<dbReference type="PANTHER" id="PTHR45969:SF69">
    <property type="entry name" value="FINGER DOMAIN PROTEIN, PUTATIVE (AFU_ORTHOLOGUE AFUA_3G12190)-RELATED"/>
    <property type="match status" value="1"/>
</dbReference>
<feature type="domain" description="RING-type" evidence="5">
    <location>
        <begin position="135"/>
        <end position="176"/>
    </location>
</feature>
<gene>
    <name evidence="6" type="ORF">AX774_g2431</name>
</gene>
<evidence type="ECO:0000256" key="4">
    <source>
        <dbReference type="PROSITE-ProRule" id="PRU00175"/>
    </source>
</evidence>
<dbReference type="GO" id="GO:0008270">
    <property type="term" value="F:zinc ion binding"/>
    <property type="evidence" value="ECO:0007669"/>
    <property type="project" value="UniProtKB-KW"/>
</dbReference>
<dbReference type="PROSITE" id="PS50089">
    <property type="entry name" value="ZF_RING_2"/>
    <property type="match status" value="1"/>
</dbReference>
<dbReference type="Pfam" id="PF13639">
    <property type="entry name" value="zf-RING_2"/>
    <property type="match status" value="1"/>
</dbReference>
<organism evidence="6 7">
    <name type="scientific">Zancudomyces culisetae</name>
    <name type="common">Gut fungus</name>
    <name type="synonym">Smittium culisetae</name>
    <dbReference type="NCBI Taxonomy" id="1213189"/>
    <lineage>
        <taxon>Eukaryota</taxon>
        <taxon>Fungi</taxon>
        <taxon>Fungi incertae sedis</taxon>
        <taxon>Zoopagomycota</taxon>
        <taxon>Kickxellomycotina</taxon>
        <taxon>Harpellomycetes</taxon>
        <taxon>Harpellales</taxon>
        <taxon>Legeriomycetaceae</taxon>
        <taxon>Zancudomyces</taxon>
    </lineage>
</organism>
<dbReference type="EMBL" id="LSSK01000260">
    <property type="protein sequence ID" value="OMH84055.1"/>
    <property type="molecule type" value="Genomic_DNA"/>
</dbReference>
<evidence type="ECO:0000256" key="3">
    <source>
        <dbReference type="ARBA" id="ARBA00022833"/>
    </source>
</evidence>
<evidence type="ECO:0000313" key="7">
    <source>
        <dbReference type="Proteomes" id="UP000188320"/>
    </source>
</evidence>
<keyword evidence="1" id="KW-0479">Metal-binding</keyword>
<protein>
    <submittedName>
        <fullName evidence="6">Putative E3 ubiquitin-protein ligase XERICO</fullName>
    </submittedName>
</protein>
<comment type="caution">
    <text evidence="6">The sequence shown here is derived from an EMBL/GenBank/DDBJ whole genome shotgun (WGS) entry which is preliminary data.</text>
</comment>
<dbReference type="CDD" id="cd16448">
    <property type="entry name" value="RING-H2"/>
    <property type="match status" value="1"/>
</dbReference>
<dbReference type="Proteomes" id="UP000188320">
    <property type="component" value="Unassembled WGS sequence"/>
</dbReference>
<proteinExistence type="predicted"/>
<dbReference type="InterPro" id="IPR013083">
    <property type="entry name" value="Znf_RING/FYVE/PHD"/>
</dbReference>
<dbReference type="InterPro" id="IPR001841">
    <property type="entry name" value="Znf_RING"/>
</dbReference>